<evidence type="ECO:0000259" key="4">
    <source>
        <dbReference type="PROSITE" id="PS01124"/>
    </source>
</evidence>
<comment type="caution">
    <text evidence="5">The sequence shown here is derived from an EMBL/GenBank/DDBJ whole genome shotgun (WGS) entry which is preliminary data.</text>
</comment>
<evidence type="ECO:0000313" key="6">
    <source>
        <dbReference type="Proteomes" id="UP001221189"/>
    </source>
</evidence>
<name>A0ABT5KH69_9BURK</name>
<evidence type="ECO:0000256" key="2">
    <source>
        <dbReference type="ARBA" id="ARBA00023125"/>
    </source>
</evidence>
<feature type="domain" description="HTH araC/xylS-type" evidence="4">
    <location>
        <begin position="245"/>
        <end position="343"/>
    </location>
</feature>
<dbReference type="InterPro" id="IPR018060">
    <property type="entry name" value="HTH_AraC"/>
</dbReference>
<accession>A0ABT5KH69</accession>
<dbReference type="EMBL" id="JAQQXT010000006">
    <property type="protein sequence ID" value="MDC8772320.1"/>
    <property type="molecule type" value="Genomic_DNA"/>
</dbReference>
<dbReference type="InterPro" id="IPR020449">
    <property type="entry name" value="Tscrpt_reg_AraC-type_HTH"/>
</dbReference>
<keyword evidence="3" id="KW-0804">Transcription</keyword>
<evidence type="ECO:0000313" key="5">
    <source>
        <dbReference type="EMBL" id="MDC8772320.1"/>
    </source>
</evidence>
<dbReference type="Pfam" id="PF12625">
    <property type="entry name" value="Arabinose_bd"/>
    <property type="match status" value="1"/>
</dbReference>
<dbReference type="PANTHER" id="PTHR47894:SF1">
    <property type="entry name" value="HTH-TYPE TRANSCRIPTIONAL REGULATOR VQSM"/>
    <property type="match status" value="1"/>
</dbReference>
<dbReference type="PANTHER" id="PTHR47894">
    <property type="entry name" value="HTH-TYPE TRANSCRIPTIONAL REGULATOR GADX"/>
    <property type="match status" value="1"/>
</dbReference>
<sequence length="349" mass="37922">MNKPSRQRDGVASGLLLPLHQTLLLRGLDANALLQRANISPQQLLDQRSRISQRDTIQFWRLADAACAHDPGLAVEIAGQFNLRALGLLGVAWLASTSLREATRRLVRYYDLVSSIAVLRVCIEGEGEQALTWLQYHASPGVLALTHDTWAGVVGAMCRHAYAGASGQSFTPAAVRVAHGRNAGTDLLATSLGCRVEPDADCTAVAFTAAQLDAPLPGGHPGMALNAEKILAATLSELDSGAIHHRVRAHLLNMLPSGHVSRAAVAARMHMTERTLQRRLEEEQFGFAELLQQTRLELAQNLLRDPEQDVQDVAFILGFAEISSFTRAFRRWTGAAPSTWREQVGAGMH</sequence>
<proteinExistence type="predicted"/>
<evidence type="ECO:0000256" key="3">
    <source>
        <dbReference type="ARBA" id="ARBA00023163"/>
    </source>
</evidence>
<dbReference type="SMART" id="SM00342">
    <property type="entry name" value="HTH_ARAC"/>
    <property type="match status" value="1"/>
</dbReference>
<dbReference type="Proteomes" id="UP001221189">
    <property type="component" value="Unassembled WGS sequence"/>
</dbReference>
<dbReference type="PROSITE" id="PS01124">
    <property type="entry name" value="HTH_ARAC_FAMILY_2"/>
    <property type="match status" value="1"/>
</dbReference>
<dbReference type="PROSITE" id="PS00041">
    <property type="entry name" value="HTH_ARAC_FAMILY_1"/>
    <property type="match status" value="1"/>
</dbReference>
<evidence type="ECO:0000256" key="1">
    <source>
        <dbReference type="ARBA" id="ARBA00023015"/>
    </source>
</evidence>
<gene>
    <name evidence="5" type="ORF">PRZ03_12120</name>
</gene>
<dbReference type="InterPro" id="IPR032687">
    <property type="entry name" value="AraC-type_N"/>
</dbReference>
<dbReference type="Gene3D" id="1.10.10.60">
    <property type="entry name" value="Homeodomain-like"/>
    <property type="match status" value="1"/>
</dbReference>
<keyword evidence="6" id="KW-1185">Reference proteome</keyword>
<dbReference type="Pfam" id="PF12833">
    <property type="entry name" value="HTH_18"/>
    <property type="match status" value="1"/>
</dbReference>
<protein>
    <submittedName>
        <fullName evidence="5">AraC family transcriptional regulator ligand-binding domain-containing protein</fullName>
    </submittedName>
</protein>
<dbReference type="RefSeq" id="WP_273600515.1">
    <property type="nucleotide sequence ID" value="NZ_JAQQXT010000006.1"/>
</dbReference>
<reference evidence="5 6" key="1">
    <citation type="submission" date="2022-10" db="EMBL/GenBank/DDBJ databases">
        <title>Paucibacter sp. hw1 Genome sequencing.</title>
        <authorList>
            <person name="Park S."/>
        </authorList>
    </citation>
    <scope>NUCLEOTIDE SEQUENCE [LARGE SCALE GENOMIC DNA]</scope>
    <source>
        <strain evidence="6">hw1</strain>
    </source>
</reference>
<keyword evidence="1" id="KW-0805">Transcription regulation</keyword>
<dbReference type="InterPro" id="IPR018062">
    <property type="entry name" value="HTH_AraC-typ_CS"/>
</dbReference>
<organism evidence="5 6">
    <name type="scientific">Roseateles albus</name>
    <dbReference type="NCBI Taxonomy" id="2987525"/>
    <lineage>
        <taxon>Bacteria</taxon>
        <taxon>Pseudomonadati</taxon>
        <taxon>Pseudomonadota</taxon>
        <taxon>Betaproteobacteria</taxon>
        <taxon>Burkholderiales</taxon>
        <taxon>Sphaerotilaceae</taxon>
        <taxon>Roseateles</taxon>
    </lineage>
</organism>
<dbReference type="InterPro" id="IPR009057">
    <property type="entry name" value="Homeodomain-like_sf"/>
</dbReference>
<dbReference type="PRINTS" id="PR00032">
    <property type="entry name" value="HTHARAC"/>
</dbReference>
<keyword evidence="2" id="KW-0238">DNA-binding</keyword>
<dbReference type="SUPFAM" id="SSF46689">
    <property type="entry name" value="Homeodomain-like"/>
    <property type="match status" value="1"/>
</dbReference>